<accession>A0A814TVZ0</accession>
<name>A0A814TVZ0_9BILA</name>
<feature type="transmembrane region" description="Helical" evidence="1">
    <location>
        <begin position="21"/>
        <end position="42"/>
    </location>
</feature>
<dbReference type="Proteomes" id="UP000681720">
    <property type="component" value="Unassembled WGS sequence"/>
</dbReference>
<dbReference type="Proteomes" id="UP000663855">
    <property type="component" value="Unassembled WGS sequence"/>
</dbReference>
<dbReference type="EMBL" id="CAJOBH010225156">
    <property type="protein sequence ID" value="CAF5046749.1"/>
    <property type="molecule type" value="Genomic_DNA"/>
</dbReference>
<dbReference type="PANTHER" id="PTHR37919">
    <property type="entry name" value="PROTEIN CBG05606"/>
    <property type="match status" value="1"/>
</dbReference>
<dbReference type="PANTHER" id="PTHR37919:SF2">
    <property type="entry name" value="EXPERA DOMAIN-CONTAINING PROTEIN"/>
    <property type="match status" value="1"/>
</dbReference>
<keyword evidence="1" id="KW-1133">Transmembrane helix</keyword>
<protein>
    <submittedName>
        <fullName evidence="2">Uncharacterized protein</fullName>
    </submittedName>
</protein>
<dbReference type="Proteomes" id="UP000663834">
    <property type="component" value="Unassembled WGS sequence"/>
</dbReference>
<sequence length="190" mass="21961">MPPISNKNGFSNRSSQCYMPGWATVWAVIGSLVCIWDATYIITRPRSMANGDLFHIFSPYAKYITLDPLYGNLQNAFVVAQSWMNYVELTLTLLSVMLYHIVGQRNLGCLLLLVASVMTWSKTVLYFVHDHFERLLHPEKSPVQIEAWEYICLFIIPSLVWVLFPLACMWSIGRQILRLLNVSNEKTKYY</sequence>
<evidence type="ECO:0000313" key="4">
    <source>
        <dbReference type="EMBL" id="CAF4845769.1"/>
    </source>
</evidence>
<dbReference type="Proteomes" id="UP000681967">
    <property type="component" value="Unassembled WGS sequence"/>
</dbReference>
<evidence type="ECO:0000313" key="3">
    <source>
        <dbReference type="EMBL" id="CAF1341103.1"/>
    </source>
</evidence>
<keyword evidence="1" id="KW-0812">Transmembrane</keyword>
<dbReference type="EMBL" id="CAJNOV010004223">
    <property type="protein sequence ID" value="CAF1166678.1"/>
    <property type="molecule type" value="Genomic_DNA"/>
</dbReference>
<dbReference type="EMBL" id="CAJNOW010002117">
    <property type="protein sequence ID" value="CAF1341103.1"/>
    <property type="molecule type" value="Genomic_DNA"/>
</dbReference>
<organism evidence="2 6">
    <name type="scientific">Rotaria magnacalcarata</name>
    <dbReference type="NCBI Taxonomy" id="392030"/>
    <lineage>
        <taxon>Eukaryota</taxon>
        <taxon>Metazoa</taxon>
        <taxon>Spiralia</taxon>
        <taxon>Gnathifera</taxon>
        <taxon>Rotifera</taxon>
        <taxon>Eurotatoria</taxon>
        <taxon>Bdelloidea</taxon>
        <taxon>Philodinida</taxon>
        <taxon>Philodinidae</taxon>
        <taxon>Rotaria</taxon>
    </lineage>
</organism>
<feature type="transmembrane region" description="Helical" evidence="1">
    <location>
        <begin position="148"/>
        <end position="172"/>
    </location>
</feature>
<comment type="caution">
    <text evidence="2">The sequence shown here is derived from an EMBL/GenBank/DDBJ whole genome shotgun (WGS) entry which is preliminary data.</text>
</comment>
<reference evidence="2" key="1">
    <citation type="submission" date="2021-02" db="EMBL/GenBank/DDBJ databases">
        <authorList>
            <person name="Nowell W R."/>
        </authorList>
    </citation>
    <scope>NUCLEOTIDE SEQUENCE</scope>
</reference>
<evidence type="ECO:0000313" key="2">
    <source>
        <dbReference type="EMBL" id="CAF1166678.1"/>
    </source>
</evidence>
<evidence type="ECO:0000313" key="6">
    <source>
        <dbReference type="Proteomes" id="UP000663855"/>
    </source>
</evidence>
<evidence type="ECO:0000256" key="1">
    <source>
        <dbReference type="SAM" id="Phobius"/>
    </source>
</evidence>
<feature type="transmembrane region" description="Helical" evidence="1">
    <location>
        <begin position="83"/>
        <end position="102"/>
    </location>
</feature>
<gene>
    <name evidence="5" type="ORF">BYL167_LOCUS57573</name>
    <name evidence="2" type="ORF">CJN711_LOCUS10291</name>
    <name evidence="4" type="ORF">GIL414_LOCUS49150</name>
    <name evidence="3" type="ORF">KQP761_LOCUS6742</name>
</gene>
<dbReference type="EMBL" id="CAJOBJ010160942">
    <property type="protein sequence ID" value="CAF4845769.1"/>
    <property type="molecule type" value="Genomic_DNA"/>
</dbReference>
<feature type="transmembrane region" description="Helical" evidence="1">
    <location>
        <begin position="109"/>
        <end position="128"/>
    </location>
</feature>
<keyword evidence="1" id="KW-0472">Membrane</keyword>
<dbReference type="AlphaFoldDB" id="A0A814TVZ0"/>
<dbReference type="OrthoDB" id="60858at2759"/>
<evidence type="ECO:0000313" key="5">
    <source>
        <dbReference type="EMBL" id="CAF5046749.1"/>
    </source>
</evidence>
<proteinExistence type="predicted"/>